<dbReference type="AlphaFoldDB" id="A0A8D9AF49"/>
<proteinExistence type="predicted"/>
<reference evidence="1" key="1">
    <citation type="submission" date="2021-05" db="EMBL/GenBank/DDBJ databases">
        <authorList>
            <person name="Alioto T."/>
            <person name="Alioto T."/>
            <person name="Gomez Garrido J."/>
        </authorList>
    </citation>
    <scope>NUCLEOTIDE SEQUENCE</scope>
</reference>
<organism evidence="1">
    <name type="scientific">Cacopsylla melanoneura</name>
    <dbReference type="NCBI Taxonomy" id="428564"/>
    <lineage>
        <taxon>Eukaryota</taxon>
        <taxon>Metazoa</taxon>
        <taxon>Ecdysozoa</taxon>
        <taxon>Arthropoda</taxon>
        <taxon>Hexapoda</taxon>
        <taxon>Insecta</taxon>
        <taxon>Pterygota</taxon>
        <taxon>Neoptera</taxon>
        <taxon>Paraneoptera</taxon>
        <taxon>Hemiptera</taxon>
        <taxon>Sternorrhyncha</taxon>
        <taxon>Psylloidea</taxon>
        <taxon>Psyllidae</taxon>
        <taxon>Psyllinae</taxon>
        <taxon>Cacopsylla</taxon>
    </lineage>
</organism>
<dbReference type="EMBL" id="HBUF01562181">
    <property type="protein sequence ID" value="CAG6762907.1"/>
    <property type="molecule type" value="Transcribed_RNA"/>
</dbReference>
<accession>A0A8D9AF49</accession>
<dbReference type="EMBL" id="HBUF01562180">
    <property type="protein sequence ID" value="CAG6762906.1"/>
    <property type="molecule type" value="Transcribed_RNA"/>
</dbReference>
<protein>
    <submittedName>
        <fullName evidence="1">Uncharacterized protein</fullName>
    </submittedName>
</protein>
<sequence length="100" mass="11217">MHFASLTKALTPISKSKLLSKSCYTAHSQDFLFSTRTHLKVIRALLLLFILKVQNSRLNLTLACPFAMLSSPQSYMLSSIYALSFLLLRSQLALQSAPIR</sequence>
<evidence type="ECO:0000313" key="1">
    <source>
        <dbReference type="EMBL" id="CAG6762906.1"/>
    </source>
</evidence>
<name>A0A8D9AF49_9HEMI</name>